<sequence>MRVEPITSNELLGLLLQEEQRIHDSCTDSLLPSANFAAKNVSDYSHILSPYQTTIGDHPRLVCQICTKPYHEARNCHQRLNLTAFPATNRKAADRHRQSQSSAKQAFTAYTTSPSALTDPWVVDSGATHHVTADFENLNLQSEYKGADNLTVGNGNIYRESNLGLTDSTPIHISLSSLCCNIISANSTNNISSS</sequence>
<evidence type="ECO:0000313" key="1">
    <source>
        <dbReference type="EMBL" id="CAH1437124.1"/>
    </source>
</evidence>
<dbReference type="AlphaFoldDB" id="A0AAU9NH86"/>
<protein>
    <submittedName>
        <fullName evidence="1">Uncharacterized protein</fullName>
    </submittedName>
</protein>
<dbReference type="EMBL" id="CAKMRJ010004445">
    <property type="protein sequence ID" value="CAH1437124.1"/>
    <property type="molecule type" value="Genomic_DNA"/>
</dbReference>
<organism evidence="1 2">
    <name type="scientific">Lactuca virosa</name>
    <dbReference type="NCBI Taxonomy" id="75947"/>
    <lineage>
        <taxon>Eukaryota</taxon>
        <taxon>Viridiplantae</taxon>
        <taxon>Streptophyta</taxon>
        <taxon>Embryophyta</taxon>
        <taxon>Tracheophyta</taxon>
        <taxon>Spermatophyta</taxon>
        <taxon>Magnoliopsida</taxon>
        <taxon>eudicotyledons</taxon>
        <taxon>Gunneridae</taxon>
        <taxon>Pentapetalae</taxon>
        <taxon>asterids</taxon>
        <taxon>campanulids</taxon>
        <taxon>Asterales</taxon>
        <taxon>Asteraceae</taxon>
        <taxon>Cichorioideae</taxon>
        <taxon>Cichorieae</taxon>
        <taxon>Lactucinae</taxon>
        <taxon>Lactuca</taxon>
    </lineage>
</organism>
<keyword evidence="2" id="KW-1185">Reference proteome</keyword>
<gene>
    <name evidence="1" type="ORF">LVIROSA_LOCUS23467</name>
</gene>
<accession>A0AAU9NH86</accession>
<proteinExistence type="predicted"/>
<reference evidence="1 2" key="1">
    <citation type="submission" date="2022-01" db="EMBL/GenBank/DDBJ databases">
        <authorList>
            <person name="Xiong W."/>
            <person name="Schranz E."/>
        </authorList>
    </citation>
    <scope>NUCLEOTIDE SEQUENCE [LARGE SCALE GENOMIC DNA]</scope>
</reference>
<name>A0AAU9NH86_9ASTR</name>
<comment type="caution">
    <text evidence="1">The sequence shown here is derived from an EMBL/GenBank/DDBJ whole genome shotgun (WGS) entry which is preliminary data.</text>
</comment>
<evidence type="ECO:0000313" key="2">
    <source>
        <dbReference type="Proteomes" id="UP001157418"/>
    </source>
</evidence>
<dbReference type="Proteomes" id="UP001157418">
    <property type="component" value="Unassembled WGS sequence"/>
</dbReference>